<proteinExistence type="predicted"/>
<feature type="compositionally biased region" description="Basic and acidic residues" evidence="1">
    <location>
        <begin position="36"/>
        <end position="51"/>
    </location>
</feature>
<dbReference type="PATRIC" id="fig|1391654.3.peg.10579"/>
<dbReference type="Pfam" id="PF13672">
    <property type="entry name" value="PP2C_2"/>
    <property type="match status" value="1"/>
</dbReference>
<dbReference type="SMART" id="SM00332">
    <property type="entry name" value="PP2Cc"/>
    <property type="match status" value="1"/>
</dbReference>
<reference evidence="3 4" key="1">
    <citation type="submission" date="2015-08" db="EMBL/GenBank/DDBJ databases">
        <authorList>
            <person name="Babu N.S."/>
            <person name="Beckwith C.J."/>
            <person name="Beseler K.G."/>
            <person name="Brison A."/>
            <person name="Carone J.V."/>
            <person name="Caskin T.P."/>
            <person name="Diamond M."/>
            <person name="Durham M.E."/>
            <person name="Foxe J.M."/>
            <person name="Go M."/>
            <person name="Henderson B.A."/>
            <person name="Jones I.B."/>
            <person name="McGettigan J.A."/>
            <person name="Micheletti S.J."/>
            <person name="Nasrallah M.E."/>
            <person name="Ortiz D."/>
            <person name="Piller C.R."/>
            <person name="Privatt S.R."/>
            <person name="Schneider S.L."/>
            <person name="Sharp S."/>
            <person name="Smith T.C."/>
            <person name="Stanton J.D."/>
            <person name="Ullery H.E."/>
            <person name="Wilson R.J."/>
            <person name="Serrano M.G."/>
            <person name="Buck G."/>
            <person name="Lee V."/>
            <person name="Wang Y."/>
            <person name="Carvalho R."/>
            <person name="Voegtly L."/>
            <person name="Shi R."/>
            <person name="Duckworth R."/>
            <person name="Johnson A."/>
            <person name="Loviza R."/>
            <person name="Walstead R."/>
            <person name="Shah Z."/>
            <person name="Kiflezghi M."/>
            <person name="Wade K."/>
            <person name="Ball S.L."/>
            <person name="Bradley K.W."/>
            <person name="Asai D.J."/>
            <person name="Bowman C.A."/>
            <person name="Russell D.A."/>
            <person name="Pope W.H."/>
            <person name="Jacobs-Sera D."/>
            <person name="Hendrix R.W."/>
            <person name="Hatfull G.F."/>
        </authorList>
    </citation>
    <scope>NUCLEOTIDE SEQUENCE [LARGE SCALE GENOMIC DNA]</scope>
    <source>
        <strain evidence="3 4">DSM 27648</strain>
    </source>
</reference>
<dbReference type="PANTHER" id="PTHR13832:SF827">
    <property type="entry name" value="PROTEIN PHOSPHATASE 1L"/>
    <property type="match status" value="1"/>
</dbReference>
<dbReference type="Gene3D" id="3.60.40.10">
    <property type="entry name" value="PPM-type phosphatase domain"/>
    <property type="match status" value="1"/>
</dbReference>
<feature type="domain" description="PPM-type phosphatase" evidence="2">
    <location>
        <begin position="126"/>
        <end position="359"/>
    </location>
</feature>
<dbReference type="InterPro" id="IPR001932">
    <property type="entry name" value="PPM-type_phosphatase-like_dom"/>
</dbReference>
<dbReference type="EMBL" id="CP012333">
    <property type="protein sequence ID" value="AKV03778.1"/>
    <property type="molecule type" value="Genomic_DNA"/>
</dbReference>
<evidence type="ECO:0000256" key="1">
    <source>
        <dbReference type="SAM" id="MobiDB-lite"/>
    </source>
</evidence>
<evidence type="ECO:0000313" key="4">
    <source>
        <dbReference type="Proteomes" id="UP000064967"/>
    </source>
</evidence>
<dbReference type="InterPro" id="IPR015655">
    <property type="entry name" value="PP2C"/>
</dbReference>
<dbReference type="SUPFAM" id="SSF81606">
    <property type="entry name" value="PP2C-like"/>
    <property type="match status" value="1"/>
</dbReference>
<organism evidence="3 4">
    <name type="scientific">Labilithrix luteola</name>
    <dbReference type="NCBI Taxonomy" id="1391654"/>
    <lineage>
        <taxon>Bacteria</taxon>
        <taxon>Pseudomonadati</taxon>
        <taxon>Myxococcota</taxon>
        <taxon>Polyangia</taxon>
        <taxon>Polyangiales</taxon>
        <taxon>Labilitrichaceae</taxon>
        <taxon>Labilithrix</taxon>
    </lineage>
</organism>
<dbReference type="GO" id="GO:0004722">
    <property type="term" value="F:protein serine/threonine phosphatase activity"/>
    <property type="evidence" value="ECO:0007669"/>
    <property type="project" value="InterPro"/>
</dbReference>
<dbReference type="KEGG" id="llu:AKJ09_10441"/>
<dbReference type="SMART" id="SM00331">
    <property type="entry name" value="PP2C_SIG"/>
    <property type="match status" value="1"/>
</dbReference>
<evidence type="ECO:0000313" key="3">
    <source>
        <dbReference type="EMBL" id="AKV03778.1"/>
    </source>
</evidence>
<dbReference type="InterPro" id="IPR036457">
    <property type="entry name" value="PPM-type-like_dom_sf"/>
</dbReference>
<dbReference type="PROSITE" id="PS51746">
    <property type="entry name" value="PPM_2"/>
    <property type="match status" value="1"/>
</dbReference>
<sequence>MFDHPQELIVAVALLGIFVVTLVVSGNGRRAPVTGRSEDEKPVKTTRRDSKPAPARSTPPSKPAPARSESHLPLLCFDEDEEEVDPTRIGNSPKRAQLTPPTQTILYDEDAAVDEPTQARALILVTASGRTDRGLRRKNNEDALLALEDEGLFVIADGMGGYRGGEVASALAIQTIEQAFKDSDFQGQPHESIPRRASELARAIQMANDAILTQAAENRQLEGMGTTVCAARFLPNKQRVYLGHVGDSRSYRLRDGRLRRMTSDHTMRDELGITGEGAAHLSRAVGIWPTVAIDVVLAKPRPGDVYLLCSDGLTKMVDDAKIEQVLVELPTPKEMAEALVRLANENGGLDNVSVIVVRVEEVDAHHPRRAA</sequence>
<name>A0A0K1QDI3_9BACT</name>
<evidence type="ECO:0000259" key="2">
    <source>
        <dbReference type="PROSITE" id="PS51746"/>
    </source>
</evidence>
<gene>
    <name evidence="3" type="ORF">AKJ09_10441</name>
</gene>
<keyword evidence="4" id="KW-1185">Reference proteome</keyword>
<feature type="region of interest" description="Disordered" evidence="1">
    <location>
        <begin position="29"/>
        <end position="70"/>
    </location>
</feature>
<dbReference type="Proteomes" id="UP000064967">
    <property type="component" value="Chromosome"/>
</dbReference>
<dbReference type="RefSeq" id="WP_146654492.1">
    <property type="nucleotide sequence ID" value="NZ_CP012333.1"/>
</dbReference>
<accession>A0A0K1QDI3</accession>
<dbReference type="CDD" id="cd00143">
    <property type="entry name" value="PP2Cc"/>
    <property type="match status" value="1"/>
</dbReference>
<dbReference type="STRING" id="1391654.AKJ09_10441"/>
<dbReference type="OrthoDB" id="9801841at2"/>
<protein>
    <submittedName>
        <fullName evidence="3">Serine/threonine phosphatase PrpC</fullName>
    </submittedName>
</protein>
<dbReference type="AlphaFoldDB" id="A0A0K1QDI3"/>
<dbReference type="PANTHER" id="PTHR13832">
    <property type="entry name" value="PROTEIN PHOSPHATASE 2C"/>
    <property type="match status" value="1"/>
</dbReference>